<dbReference type="PROSITE" id="PS00211">
    <property type="entry name" value="ABC_TRANSPORTER_1"/>
    <property type="match status" value="1"/>
</dbReference>
<dbReference type="OrthoDB" id="9804819at2"/>
<evidence type="ECO:0000313" key="7">
    <source>
        <dbReference type="Proteomes" id="UP000003157"/>
    </source>
</evidence>
<comment type="similarity">
    <text evidence="1">Belongs to the ABC transporter superfamily.</text>
</comment>
<keyword evidence="2" id="KW-0813">Transport</keyword>
<dbReference type="GO" id="GO:0016887">
    <property type="term" value="F:ATP hydrolysis activity"/>
    <property type="evidence" value="ECO:0007669"/>
    <property type="project" value="InterPro"/>
</dbReference>
<keyword evidence="7" id="KW-1185">Reference proteome</keyword>
<dbReference type="Gene3D" id="3.40.50.300">
    <property type="entry name" value="P-loop containing nucleotide triphosphate hydrolases"/>
    <property type="match status" value="1"/>
</dbReference>
<proteinExistence type="inferred from homology"/>
<keyword evidence="4 6" id="KW-0067">ATP-binding</keyword>
<dbReference type="InterPro" id="IPR050763">
    <property type="entry name" value="ABC_transporter_ATP-binding"/>
</dbReference>
<name>E7GDC9_9FIRM</name>
<dbReference type="SUPFAM" id="SSF52540">
    <property type="entry name" value="P-loop containing nucleoside triphosphate hydrolases"/>
    <property type="match status" value="1"/>
</dbReference>
<dbReference type="HOGENOM" id="CLU_000604_1_2_9"/>
<dbReference type="GeneID" id="78228338"/>
<dbReference type="SMART" id="SM00382">
    <property type="entry name" value="AAA"/>
    <property type="match status" value="1"/>
</dbReference>
<dbReference type="Proteomes" id="UP000003157">
    <property type="component" value="Unassembled WGS sequence"/>
</dbReference>
<protein>
    <submittedName>
        <fullName evidence="6">ABC transporter ATP-binding protein</fullName>
    </submittedName>
</protein>
<dbReference type="PANTHER" id="PTHR42711:SF5">
    <property type="entry name" value="ABC TRANSPORTER ATP-BINDING PROTEIN NATA"/>
    <property type="match status" value="1"/>
</dbReference>
<dbReference type="eggNOG" id="COG1131">
    <property type="taxonomic scope" value="Bacteria"/>
</dbReference>
<reference evidence="6 7" key="1">
    <citation type="submission" date="2010-12" db="EMBL/GenBank/DDBJ databases">
        <title>The Genome Sequence of Coprobacillus sp. strain 29_1.</title>
        <authorList>
            <consortium name="The Broad Institute Genome Sequencing Platform"/>
            <person name="Earl A."/>
            <person name="Ward D."/>
            <person name="Feldgarden M."/>
            <person name="Gevers D."/>
            <person name="Daigneault M."/>
            <person name="Sibley C.D."/>
            <person name="White A."/>
            <person name="Strauss J."/>
            <person name="Allen-Vercoe E."/>
            <person name="Young S.K."/>
            <person name="Zeng Q."/>
            <person name="Gargeya S."/>
            <person name="Fitzgerald M."/>
            <person name="Haas B."/>
            <person name="Abouelleil A."/>
            <person name="Alvarado L."/>
            <person name="Arachchi H.M."/>
            <person name="Berlin A."/>
            <person name="Brown A."/>
            <person name="Chapman S.B."/>
            <person name="Chen Z."/>
            <person name="Dunbar C."/>
            <person name="Freedman E."/>
            <person name="Gearin G."/>
            <person name="Gellesch M."/>
            <person name="Goldberg J."/>
            <person name="Griggs A."/>
            <person name="Gujja S."/>
            <person name="Heilman E."/>
            <person name="Heiman D."/>
            <person name="Howarth C."/>
            <person name="Larson L."/>
            <person name="Lui A."/>
            <person name="MacDonald P.J.P."/>
            <person name="Mehta T."/>
            <person name="Montmayeur A."/>
            <person name="Murphy C."/>
            <person name="Neiman D."/>
            <person name="Pearson M."/>
            <person name="Priest M."/>
            <person name="Roberts A."/>
            <person name="Saif S."/>
            <person name="Shea T."/>
            <person name="Shenoy N."/>
            <person name="Sisk P."/>
            <person name="Stolte C."/>
            <person name="Sykes S."/>
            <person name="White J."/>
            <person name="Yandava C."/>
            <person name="Nusbaum C."/>
            <person name="Birren B."/>
        </authorList>
    </citation>
    <scope>NUCLEOTIDE SEQUENCE [LARGE SCALE GENOMIC DNA]</scope>
    <source>
        <strain evidence="6 7">29_1</strain>
    </source>
</reference>
<dbReference type="InterPro" id="IPR017871">
    <property type="entry name" value="ABC_transporter-like_CS"/>
</dbReference>
<evidence type="ECO:0000313" key="6">
    <source>
        <dbReference type="EMBL" id="EFW03980.1"/>
    </source>
</evidence>
<feature type="domain" description="ABC transporter" evidence="5">
    <location>
        <begin position="5"/>
        <end position="230"/>
    </location>
</feature>
<dbReference type="STRING" id="100884.GCA_000269565_00425"/>
<evidence type="ECO:0000256" key="4">
    <source>
        <dbReference type="ARBA" id="ARBA00022840"/>
    </source>
</evidence>
<dbReference type="Pfam" id="PF00005">
    <property type="entry name" value="ABC_tran"/>
    <property type="match status" value="1"/>
</dbReference>
<dbReference type="AlphaFoldDB" id="E7GDC9"/>
<dbReference type="PROSITE" id="PS50893">
    <property type="entry name" value="ABC_TRANSPORTER_2"/>
    <property type="match status" value="1"/>
</dbReference>
<evidence type="ECO:0000256" key="2">
    <source>
        <dbReference type="ARBA" id="ARBA00022448"/>
    </source>
</evidence>
<dbReference type="InterPro" id="IPR003593">
    <property type="entry name" value="AAA+_ATPase"/>
</dbReference>
<dbReference type="RefSeq" id="WP_008789859.1">
    <property type="nucleotide sequence ID" value="NZ_AKCB01000001.1"/>
</dbReference>
<sequence length="240" mass="27243">MNKCIEVHQLTKTYDGRKVVDNLTFEVEKGEVYGLLGHNGAGKSTTIECILGLNTPDSGSAKLLGKEAAKHRKTVFEKVGVQLQQSHYQNNIRVGEVCEERAAMYSHPADYHYLLKQFQLEQYIHQPVAQLSGGERQKLSVAIALIPRPEVIFLDELTTGLDVAARREVWQILKLLKKQGMTLLLTTHYMEEAENLCDRVLLIKEGQKIVEGTVDEIIKKSPYNNLEEAYLWYMGEEKLV</sequence>
<dbReference type="GO" id="GO:0005524">
    <property type="term" value="F:ATP binding"/>
    <property type="evidence" value="ECO:0007669"/>
    <property type="project" value="UniProtKB-KW"/>
</dbReference>
<dbReference type="EMBL" id="ADKX01000041">
    <property type="protein sequence ID" value="EFW03980.1"/>
    <property type="molecule type" value="Genomic_DNA"/>
</dbReference>
<dbReference type="CDD" id="cd03230">
    <property type="entry name" value="ABC_DR_subfamily_A"/>
    <property type="match status" value="1"/>
</dbReference>
<keyword evidence="3" id="KW-0547">Nucleotide-binding</keyword>
<dbReference type="PANTHER" id="PTHR42711">
    <property type="entry name" value="ABC TRANSPORTER ATP-BINDING PROTEIN"/>
    <property type="match status" value="1"/>
</dbReference>
<evidence type="ECO:0000256" key="3">
    <source>
        <dbReference type="ARBA" id="ARBA00022741"/>
    </source>
</evidence>
<dbReference type="InterPro" id="IPR003439">
    <property type="entry name" value="ABC_transporter-like_ATP-bd"/>
</dbReference>
<comment type="caution">
    <text evidence="6">The sequence shown here is derived from an EMBL/GenBank/DDBJ whole genome shotgun (WGS) entry which is preliminary data.</text>
</comment>
<gene>
    <name evidence="6" type="ORF">HMPREF9488_02772</name>
</gene>
<evidence type="ECO:0000256" key="1">
    <source>
        <dbReference type="ARBA" id="ARBA00005417"/>
    </source>
</evidence>
<accession>E7GDC9</accession>
<evidence type="ECO:0000259" key="5">
    <source>
        <dbReference type="PROSITE" id="PS50893"/>
    </source>
</evidence>
<dbReference type="InterPro" id="IPR027417">
    <property type="entry name" value="P-loop_NTPase"/>
</dbReference>
<organism evidence="6 7">
    <name type="scientific">Coprobacillus cateniformis</name>
    <dbReference type="NCBI Taxonomy" id="100884"/>
    <lineage>
        <taxon>Bacteria</taxon>
        <taxon>Bacillati</taxon>
        <taxon>Bacillota</taxon>
        <taxon>Erysipelotrichia</taxon>
        <taxon>Erysipelotrichales</taxon>
        <taxon>Coprobacillaceae</taxon>
        <taxon>Coprobacillus</taxon>
    </lineage>
</organism>